<evidence type="ECO:0000256" key="3">
    <source>
        <dbReference type="ARBA" id="ARBA00022989"/>
    </source>
</evidence>
<dbReference type="PANTHER" id="PTHR12911">
    <property type="entry name" value="SAD1/UNC-84-LIKE PROTEIN-RELATED"/>
    <property type="match status" value="1"/>
</dbReference>
<comment type="subcellular location">
    <subcellularLocation>
        <location evidence="1">Nucleus inner membrane</location>
    </subcellularLocation>
</comment>
<accession>A0AAQ4QCS4</accession>
<sequence length="364" mass="40908">MMESFMPTKAKAHKNRSFVLSGPIAQDTPISTDSSLHHKERTTMQRITDALFGKKALCSAEAPPAAPGVLGRILRYLFPWGRPATTTPELRQESTHRDDTEDADTDQEVACVQSPPPRPKPAPKTAKRREMKVNVKIRGNWKTTLMYFLLMLLFAGAVTQYAHLSIQLCDARQQITALSQLVSRLNPVADNMANFAQESQGARVLTRMSSYTFRTTRKETMVDELLSWFTTSTDHQRLIQDRAGPSPRERWCFAGAEGHAVVSLSHPVKITHVTLGHITKQQSLTGEIHSAPKEFSVYGMAKEDEEGIRLGTFTYDQDAPASQTFELPSPVEDVFSHVKLQIRSNWGDEEQTCLYNFRVHGIHM</sequence>
<evidence type="ECO:0000256" key="5">
    <source>
        <dbReference type="SAM" id="MobiDB-lite"/>
    </source>
</evidence>
<dbReference type="GO" id="GO:0005637">
    <property type="term" value="C:nuclear inner membrane"/>
    <property type="evidence" value="ECO:0007669"/>
    <property type="project" value="UniProtKB-SubCell"/>
</dbReference>
<dbReference type="Proteomes" id="UP000007635">
    <property type="component" value="Chromosome XVIII"/>
</dbReference>
<evidence type="ECO:0000256" key="1">
    <source>
        <dbReference type="ARBA" id="ARBA00004540"/>
    </source>
</evidence>
<evidence type="ECO:0000259" key="7">
    <source>
        <dbReference type="PROSITE" id="PS51469"/>
    </source>
</evidence>
<dbReference type="Ensembl" id="ENSGACT00000039499.1">
    <property type="protein sequence ID" value="ENSGACP00000049005.1"/>
    <property type="gene ID" value="ENSGACG00000035700.1"/>
</dbReference>
<keyword evidence="3 6" id="KW-1133">Transmembrane helix</keyword>
<feature type="compositionally biased region" description="Basic and acidic residues" evidence="5">
    <location>
        <begin position="90"/>
        <end position="99"/>
    </location>
</feature>
<evidence type="ECO:0000256" key="2">
    <source>
        <dbReference type="ARBA" id="ARBA00022692"/>
    </source>
</evidence>
<dbReference type="PROSITE" id="PS51469">
    <property type="entry name" value="SUN"/>
    <property type="match status" value="1"/>
</dbReference>
<name>A0AAQ4QCS4_GASAC</name>
<keyword evidence="9" id="KW-1185">Reference proteome</keyword>
<evidence type="ECO:0000256" key="6">
    <source>
        <dbReference type="SAM" id="Phobius"/>
    </source>
</evidence>
<keyword evidence="2 6" id="KW-0812">Transmembrane</keyword>
<proteinExistence type="predicted"/>
<organism evidence="8 9">
    <name type="scientific">Gasterosteus aculeatus aculeatus</name>
    <name type="common">three-spined stickleback</name>
    <dbReference type="NCBI Taxonomy" id="481459"/>
    <lineage>
        <taxon>Eukaryota</taxon>
        <taxon>Metazoa</taxon>
        <taxon>Chordata</taxon>
        <taxon>Craniata</taxon>
        <taxon>Vertebrata</taxon>
        <taxon>Euteleostomi</taxon>
        <taxon>Actinopterygii</taxon>
        <taxon>Neopterygii</taxon>
        <taxon>Teleostei</taxon>
        <taxon>Neoteleostei</taxon>
        <taxon>Acanthomorphata</taxon>
        <taxon>Eupercaria</taxon>
        <taxon>Perciformes</taxon>
        <taxon>Cottioidei</taxon>
        <taxon>Gasterosteales</taxon>
        <taxon>Gasterosteidae</taxon>
        <taxon>Gasterosteus</taxon>
    </lineage>
</organism>
<reference evidence="8" key="2">
    <citation type="submission" date="2025-08" db="UniProtKB">
        <authorList>
            <consortium name="Ensembl"/>
        </authorList>
    </citation>
    <scope>IDENTIFICATION</scope>
</reference>
<dbReference type="PANTHER" id="PTHR12911:SF22">
    <property type="entry name" value="SUN DOMAIN-CONTAINING PROTEIN 2"/>
    <property type="match status" value="1"/>
</dbReference>
<keyword evidence="4 6" id="KW-0472">Membrane</keyword>
<reference evidence="8 9" key="1">
    <citation type="journal article" date="2021" name="G3 (Bethesda)">
        <title>Improved contiguity of the threespine stickleback genome using long-read sequencing.</title>
        <authorList>
            <person name="Nath S."/>
            <person name="Shaw D.E."/>
            <person name="White M.A."/>
        </authorList>
    </citation>
    <scope>NUCLEOTIDE SEQUENCE [LARGE SCALE GENOMIC DNA]</scope>
    <source>
        <strain evidence="8 9">Lake Benthic</strain>
    </source>
</reference>
<dbReference type="InterPro" id="IPR045119">
    <property type="entry name" value="SUN1-5"/>
</dbReference>
<dbReference type="GeneTree" id="ENSGT00940000167324"/>
<dbReference type="Pfam" id="PF07738">
    <property type="entry name" value="Sad1_UNC"/>
    <property type="match status" value="1"/>
</dbReference>
<dbReference type="InterPro" id="IPR012919">
    <property type="entry name" value="SUN_dom"/>
</dbReference>
<dbReference type="AlphaFoldDB" id="A0AAQ4QCS4"/>
<feature type="transmembrane region" description="Helical" evidence="6">
    <location>
        <begin position="145"/>
        <end position="164"/>
    </location>
</feature>
<evidence type="ECO:0000313" key="8">
    <source>
        <dbReference type="Ensembl" id="ENSGACP00000049005.1"/>
    </source>
</evidence>
<dbReference type="GO" id="GO:0034993">
    <property type="term" value="C:meiotic nuclear membrane microtubule tethering complex"/>
    <property type="evidence" value="ECO:0007669"/>
    <property type="project" value="TreeGrafter"/>
</dbReference>
<evidence type="ECO:0000313" key="9">
    <source>
        <dbReference type="Proteomes" id="UP000007635"/>
    </source>
</evidence>
<dbReference type="GO" id="GO:0043495">
    <property type="term" value="F:protein-membrane adaptor activity"/>
    <property type="evidence" value="ECO:0007669"/>
    <property type="project" value="TreeGrafter"/>
</dbReference>
<feature type="domain" description="SUN" evidence="7">
    <location>
        <begin position="201"/>
        <end position="364"/>
    </location>
</feature>
<reference evidence="8" key="3">
    <citation type="submission" date="2025-09" db="UniProtKB">
        <authorList>
            <consortium name="Ensembl"/>
        </authorList>
    </citation>
    <scope>IDENTIFICATION</scope>
</reference>
<dbReference type="Gene3D" id="2.60.120.260">
    <property type="entry name" value="Galactose-binding domain-like"/>
    <property type="match status" value="1"/>
</dbReference>
<feature type="region of interest" description="Disordered" evidence="5">
    <location>
        <begin position="85"/>
        <end position="129"/>
    </location>
</feature>
<protein>
    <recommendedName>
        <fullName evidence="7">SUN domain-containing protein</fullName>
    </recommendedName>
</protein>
<evidence type="ECO:0000256" key="4">
    <source>
        <dbReference type="ARBA" id="ARBA00023136"/>
    </source>
</evidence>